<comment type="similarity">
    <text evidence="2">Belongs to the small GTPase superfamily. Rho family.</text>
</comment>
<dbReference type="PRINTS" id="PR00449">
    <property type="entry name" value="RASTRNSFRMNG"/>
</dbReference>
<dbReference type="Gene3D" id="3.40.50.300">
    <property type="entry name" value="P-loop containing nucleotide triphosphate hydrolases"/>
    <property type="match status" value="1"/>
</dbReference>
<name>A0A0D1YUE4_9EURO</name>
<sequence length="278" mass="30903">MATETAHLPSRTPTVMSEKHLSASYITSHSPTRRPVRAQSTRASDGTVSTRMSCNSSAGRLSEATNVTQPPSYSKKFVVVGDGGCGKTCLLISYAQGYFPEKYVPTVFENYITQTTHKPTGKTVELALWDTAGQEEYDRLRPLSYPETDLLFVCFAIDCPNSLENVMDKWYPEVLHFCPTTPLILVGLKSDLRSKRTCIELLRTQGLTPVTPEQGQDVARRMGARYIECSAKENKGIQEVFDLAINTAIQTEDAIYETKPNPKGVKVKKVKKRKCAIL</sequence>
<dbReference type="OrthoDB" id="8830751at2759"/>
<dbReference type="AlphaFoldDB" id="A0A0D1YUE4"/>
<dbReference type="GO" id="GO:0005525">
    <property type="term" value="F:GTP binding"/>
    <property type="evidence" value="ECO:0007669"/>
    <property type="project" value="UniProtKB-KW"/>
</dbReference>
<dbReference type="InterPro" id="IPR003578">
    <property type="entry name" value="Small_GTPase_Rho"/>
</dbReference>
<dbReference type="SMART" id="SM00174">
    <property type="entry name" value="RHO"/>
    <property type="match status" value="1"/>
</dbReference>
<dbReference type="HOGENOM" id="CLU_041217_21_1_1"/>
<dbReference type="CDD" id="cd04132">
    <property type="entry name" value="Rho4_like"/>
    <property type="match status" value="1"/>
</dbReference>
<keyword evidence="5" id="KW-0342">GTP-binding</keyword>
<dbReference type="GO" id="GO:0032506">
    <property type="term" value="P:cytokinetic process"/>
    <property type="evidence" value="ECO:0007669"/>
    <property type="project" value="UniProtKB-ARBA"/>
</dbReference>
<dbReference type="GO" id="GO:0003924">
    <property type="term" value="F:GTPase activity"/>
    <property type="evidence" value="ECO:0007669"/>
    <property type="project" value="InterPro"/>
</dbReference>
<dbReference type="PROSITE" id="PS51420">
    <property type="entry name" value="RHO"/>
    <property type="match status" value="1"/>
</dbReference>
<dbReference type="SUPFAM" id="SSF52540">
    <property type="entry name" value="P-loop containing nucleoside triphosphate hydrolases"/>
    <property type="match status" value="1"/>
</dbReference>
<accession>A0A0D1YUE4</accession>
<feature type="region of interest" description="Disordered" evidence="9">
    <location>
        <begin position="24"/>
        <end position="67"/>
    </location>
</feature>
<gene>
    <name evidence="10" type="ORF">PV11_00844</name>
</gene>
<dbReference type="SMART" id="SM00176">
    <property type="entry name" value="RAN"/>
    <property type="match status" value="1"/>
</dbReference>
<keyword evidence="6" id="KW-0472">Membrane</keyword>
<dbReference type="InterPro" id="IPR001806">
    <property type="entry name" value="Small_GTPase"/>
</dbReference>
<dbReference type="InterPro" id="IPR027417">
    <property type="entry name" value="P-loop_NTPase"/>
</dbReference>
<evidence type="ECO:0000256" key="2">
    <source>
        <dbReference type="ARBA" id="ARBA00010142"/>
    </source>
</evidence>
<reference evidence="10 11" key="1">
    <citation type="submission" date="2015-01" db="EMBL/GenBank/DDBJ databases">
        <title>The Genome Sequence of Exophiala sideris CBS121828.</title>
        <authorList>
            <consortium name="The Broad Institute Genomics Platform"/>
            <person name="Cuomo C."/>
            <person name="de Hoog S."/>
            <person name="Gorbushina A."/>
            <person name="Stielow B."/>
            <person name="Teixiera M."/>
            <person name="Abouelleil A."/>
            <person name="Chapman S.B."/>
            <person name="Priest M."/>
            <person name="Young S.K."/>
            <person name="Wortman J."/>
            <person name="Nusbaum C."/>
            <person name="Birren B."/>
        </authorList>
    </citation>
    <scope>NUCLEOTIDE SEQUENCE [LARGE SCALE GENOMIC DNA]</scope>
    <source>
        <strain evidence="10 11">CBS 121828</strain>
    </source>
</reference>
<dbReference type="EMBL" id="KN846951">
    <property type="protein sequence ID" value="KIV85109.1"/>
    <property type="molecule type" value="Genomic_DNA"/>
</dbReference>
<evidence type="ECO:0000256" key="8">
    <source>
        <dbReference type="ARBA" id="ARBA00023289"/>
    </source>
</evidence>
<evidence type="ECO:0000256" key="6">
    <source>
        <dbReference type="ARBA" id="ARBA00023136"/>
    </source>
</evidence>
<dbReference type="PROSITE" id="PS51421">
    <property type="entry name" value="RAS"/>
    <property type="match status" value="1"/>
</dbReference>
<dbReference type="GO" id="GO:0007264">
    <property type="term" value="P:small GTPase-mediated signal transduction"/>
    <property type="evidence" value="ECO:0007669"/>
    <property type="project" value="InterPro"/>
</dbReference>
<evidence type="ECO:0000256" key="3">
    <source>
        <dbReference type="ARBA" id="ARBA00022481"/>
    </source>
</evidence>
<keyword evidence="3" id="KW-0488">Methylation</keyword>
<evidence type="ECO:0000256" key="7">
    <source>
        <dbReference type="ARBA" id="ARBA00023288"/>
    </source>
</evidence>
<dbReference type="SMART" id="SM00173">
    <property type="entry name" value="RAS"/>
    <property type="match status" value="1"/>
</dbReference>
<keyword evidence="7" id="KW-0449">Lipoprotein</keyword>
<dbReference type="NCBIfam" id="TIGR00231">
    <property type="entry name" value="small_GTP"/>
    <property type="match status" value="1"/>
</dbReference>
<dbReference type="PANTHER" id="PTHR24072">
    <property type="entry name" value="RHO FAMILY GTPASE"/>
    <property type="match status" value="1"/>
</dbReference>
<dbReference type="Pfam" id="PF00071">
    <property type="entry name" value="Ras"/>
    <property type="match status" value="1"/>
</dbReference>
<evidence type="ECO:0000256" key="1">
    <source>
        <dbReference type="ARBA" id="ARBA00004370"/>
    </source>
</evidence>
<organism evidence="10 11">
    <name type="scientific">Exophiala sideris</name>
    <dbReference type="NCBI Taxonomy" id="1016849"/>
    <lineage>
        <taxon>Eukaryota</taxon>
        <taxon>Fungi</taxon>
        <taxon>Dikarya</taxon>
        <taxon>Ascomycota</taxon>
        <taxon>Pezizomycotina</taxon>
        <taxon>Eurotiomycetes</taxon>
        <taxon>Chaetothyriomycetidae</taxon>
        <taxon>Chaetothyriales</taxon>
        <taxon>Herpotrichiellaceae</taxon>
        <taxon>Exophiala</taxon>
    </lineage>
</organism>
<comment type="subcellular location">
    <subcellularLocation>
        <location evidence="1">Membrane</location>
    </subcellularLocation>
</comment>
<dbReference type="InterPro" id="IPR005225">
    <property type="entry name" value="Small_GTP-bd"/>
</dbReference>
<evidence type="ECO:0000313" key="11">
    <source>
        <dbReference type="Proteomes" id="UP000053599"/>
    </source>
</evidence>
<evidence type="ECO:0000256" key="4">
    <source>
        <dbReference type="ARBA" id="ARBA00022741"/>
    </source>
</evidence>
<keyword evidence="8" id="KW-0636">Prenylation</keyword>
<dbReference type="PROSITE" id="PS51419">
    <property type="entry name" value="RAB"/>
    <property type="match status" value="1"/>
</dbReference>
<dbReference type="STRING" id="1016849.A0A0D1YUE4"/>
<evidence type="ECO:0000313" key="10">
    <source>
        <dbReference type="EMBL" id="KIV85109.1"/>
    </source>
</evidence>
<dbReference type="GO" id="GO:0016020">
    <property type="term" value="C:membrane"/>
    <property type="evidence" value="ECO:0007669"/>
    <property type="project" value="UniProtKB-SubCell"/>
</dbReference>
<feature type="compositionally biased region" description="Polar residues" evidence="9">
    <location>
        <begin position="38"/>
        <end position="67"/>
    </location>
</feature>
<proteinExistence type="inferred from homology"/>
<protein>
    <submittedName>
        <fullName evidence="10">GTP-binding protein rhoC</fullName>
    </submittedName>
</protein>
<dbReference type="SMART" id="SM00175">
    <property type="entry name" value="RAB"/>
    <property type="match status" value="1"/>
</dbReference>
<evidence type="ECO:0000256" key="9">
    <source>
        <dbReference type="SAM" id="MobiDB-lite"/>
    </source>
</evidence>
<dbReference type="Proteomes" id="UP000053599">
    <property type="component" value="Unassembled WGS sequence"/>
</dbReference>
<keyword evidence="4" id="KW-0547">Nucleotide-binding</keyword>
<evidence type="ECO:0000256" key="5">
    <source>
        <dbReference type="ARBA" id="ARBA00023134"/>
    </source>
</evidence>
<dbReference type="FunFam" id="3.40.50.300:FF:000678">
    <property type="entry name" value="Rho GTPase Rho4"/>
    <property type="match status" value="1"/>
</dbReference>